<dbReference type="InterPro" id="IPR051558">
    <property type="entry name" value="Metallophosphoesterase_PAP"/>
</dbReference>
<dbReference type="Pfam" id="PF00149">
    <property type="entry name" value="Metallophos"/>
    <property type="match status" value="1"/>
</dbReference>
<feature type="non-terminal residue" evidence="4">
    <location>
        <position position="1"/>
    </location>
</feature>
<dbReference type="SUPFAM" id="SSF56300">
    <property type="entry name" value="Metallo-dependent phosphatases"/>
    <property type="match status" value="1"/>
</dbReference>
<dbReference type="EMBL" id="CAJNNW010023176">
    <property type="protein sequence ID" value="CAE8670342.1"/>
    <property type="molecule type" value="Genomic_DNA"/>
</dbReference>
<dbReference type="InterPro" id="IPR004843">
    <property type="entry name" value="Calcineurin-like_PHP"/>
</dbReference>
<sequence length="288" mass="32282">VYERIYKGPGISGKQWLGTLGNHDYGGFMFTSGWDTAISYTWAKFGWNQNGGENGRWMTPALYYSAEARYTDFSVEYFFLDSNVFDAYDQDLDQWHNLCSRLHNYPGATCGALGPASTDECPMWFKKLWDAEVIWLRNNLAKSIADWQIVVTHFPPEHGTETWKSLTEEFGVDLMMTAHRHIQEVHGQHDKNNMLRPTTYVVTGGGGGITSEGPPQADGQDDQYGFMDMTLSKHELMITAISHGGQIRSTTCVLQRHKGGEMAELSGTSLCQGIPFGTQPLVSKPIFT</sequence>
<dbReference type="Proteomes" id="UP000626109">
    <property type="component" value="Unassembled WGS sequence"/>
</dbReference>
<dbReference type="Gene3D" id="3.60.21.10">
    <property type="match status" value="1"/>
</dbReference>
<organism evidence="4 5">
    <name type="scientific">Polarella glacialis</name>
    <name type="common">Dinoflagellate</name>
    <dbReference type="NCBI Taxonomy" id="89957"/>
    <lineage>
        <taxon>Eukaryota</taxon>
        <taxon>Sar</taxon>
        <taxon>Alveolata</taxon>
        <taxon>Dinophyceae</taxon>
        <taxon>Suessiales</taxon>
        <taxon>Suessiaceae</taxon>
        <taxon>Polarella</taxon>
    </lineage>
</organism>
<dbReference type="PANTHER" id="PTHR10161:SF14">
    <property type="entry name" value="TARTRATE-RESISTANT ACID PHOSPHATASE TYPE 5"/>
    <property type="match status" value="1"/>
</dbReference>
<proteinExistence type="predicted"/>
<comment type="caution">
    <text evidence="4">The sequence shown here is derived from an EMBL/GenBank/DDBJ whole genome shotgun (WGS) entry which is preliminary data.</text>
</comment>
<evidence type="ECO:0000259" key="3">
    <source>
        <dbReference type="Pfam" id="PF00149"/>
    </source>
</evidence>
<dbReference type="AlphaFoldDB" id="A0A813J694"/>
<accession>A0A813J694</accession>
<dbReference type="GO" id="GO:0016787">
    <property type="term" value="F:hydrolase activity"/>
    <property type="evidence" value="ECO:0007669"/>
    <property type="project" value="UniProtKB-KW"/>
</dbReference>
<keyword evidence="1" id="KW-0732">Signal</keyword>
<dbReference type="PANTHER" id="PTHR10161">
    <property type="entry name" value="TARTRATE-RESISTANT ACID PHOSPHATASE TYPE 5"/>
    <property type="match status" value="1"/>
</dbReference>
<feature type="domain" description="Calcineurin-like phosphoesterase" evidence="3">
    <location>
        <begin position="14"/>
        <end position="182"/>
    </location>
</feature>
<evidence type="ECO:0000256" key="2">
    <source>
        <dbReference type="ARBA" id="ARBA00022801"/>
    </source>
</evidence>
<dbReference type="InterPro" id="IPR029052">
    <property type="entry name" value="Metallo-depent_PP-like"/>
</dbReference>
<reference evidence="4" key="1">
    <citation type="submission" date="2021-02" db="EMBL/GenBank/DDBJ databases">
        <authorList>
            <person name="Dougan E. K."/>
            <person name="Rhodes N."/>
            <person name="Thang M."/>
            <person name="Chan C."/>
        </authorList>
    </citation>
    <scope>NUCLEOTIDE SEQUENCE</scope>
</reference>
<gene>
    <name evidence="4" type="ORF">PGLA2088_LOCUS17439</name>
</gene>
<evidence type="ECO:0000256" key="1">
    <source>
        <dbReference type="ARBA" id="ARBA00022729"/>
    </source>
</evidence>
<evidence type="ECO:0000313" key="4">
    <source>
        <dbReference type="EMBL" id="CAE8670342.1"/>
    </source>
</evidence>
<keyword evidence="2" id="KW-0378">Hydrolase</keyword>
<protein>
    <recommendedName>
        <fullName evidence="3">Calcineurin-like phosphoesterase domain-containing protein</fullName>
    </recommendedName>
</protein>
<evidence type="ECO:0000313" key="5">
    <source>
        <dbReference type="Proteomes" id="UP000626109"/>
    </source>
</evidence>
<name>A0A813J694_POLGL</name>